<dbReference type="InterPro" id="IPR036249">
    <property type="entry name" value="Thioredoxin-like_sf"/>
</dbReference>
<evidence type="ECO:0000313" key="7">
    <source>
        <dbReference type="Proteomes" id="UP000199321"/>
    </source>
</evidence>
<evidence type="ECO:0000313" key="6">
    <source>
        <dbReference type="EMBL" id="SDF01305.1"/>
    </source>
</evidence>
<evidence type="ECO:0000259" key="5">
    <source>
        <dbReference type="PROSITE" id="PS51352"/>
    </source>
</evidence>
<protein>
    <submittedName>
        <fullName evidence="6">Peroxiredoxin</fullName>
    </submittedName>
</protein>
<dbReference type="PANTHER" id="PTHR42852:SF6">
    <property type="entry name" value="THIOL:DISULFIDE INTERCHANGE PROTEIN DSBE"/>
    <property type="match status" value="1"/>
</dbReference>
<reference evidence="6 7" key="1">
    <citation type="submission" date="2016-10" db="EMBL/GenBank/DDBJ databases">
        <authorList>
            <person name="de Groot N.N."/>
        </authorList>
    </citation>
    <scope>NUCLEOTIDE SEQUENCE [LARGE SCALE GENOMIC DNA]</scope>
    <source>
        <strain evidence="6 7">DSM 16195</strain>
    </source>
</reference>
<dbReference type="PROSITE" id="PS51257">
    <property type="entry name" value="PROKAR_LIPOPROTEIN"/>
    <property type="match status" value="1"/>
</dbReference>
<dbReference type="RefSeq" id="WP_093144823.1">
    <property type="nucleotide sequence ID" value="NZ_BMWO01000004.1"/>
</dbReference>
<dbReference type="Pfam" id="PF00578">
    <property type="entry name" value="AhpC-TSA"/>
    <property type="match status" value="1"/>
</dbReference>
<dbReference type="Gene3D" id="3.40.30.10">
    <property type="entry name" value="Glutaredoxin"/>
    <property type="match status" value="1"/>
</dbReference>
<keyword evidence="7" id="KW-1185">Reference proteome</keyword>
<dbReference type="PROSITE" id="PS51352">
    <property type="entry name" value="THIOREDOXIN_2"/>
    <property type="match status" value="1"/>
</dbReference>
<dbReference type="Pfam" id="PF14289">
    <property type="entry name" value="DUF4369"/>
    <property type="match status" value="1"/>
</dbReference>
<dbReference type="STRING" id="227084.SAMN05421855_104165"/>
<keyword evidence="2" id="KW-0201">Cytochrome c-type biogenesis</keyword>
<dbReference type="PANTHER" id="PTHR42852">
    <property type="entry name" value="THIOL:DISULFIDE INTERCHANGE PROTEIN DSBE"/>
    <property type="match status" value="1"/>
</dbReference>
<comment type="subcellular location">
    <subcellularLocation>
        <location evidence="1">Cell envelope</location>
    </subcellularLocation>
</comment>
<name>A0A1G7HLJ5_9FLAO</name>
<proteinExistence type="predicted"/>
<evidence type="ECO:0000256" key="4">
    <source>
        <dbReference type="ARBA" id="ARBA00023284"/>
    </source>
</evidence>
<dbReference type="AlphaFoldDB" id="A0A1G7HLJ5"/>
<evidence type="ECO:0000256" key="2">
    <source>
        <dbReference type="ARBA" id="ARBA00022748"/>
    </source>
</evidence>
<dbReference type="GO" id="GO:0030313">
    <property type="term" value="C:cell envelope"/>
    <property type="evidence" value="ECO:0007669"/>
    <property type="project" value="UniProtKB-SubCell"/>
</dbReference>
<gene>
    <name evidence="6" type="ORF">SAMN05421855_104165</name>
</gene>
<feature type="domain" description="Thioredoxin" evidence="5">
    <location>
        <begin position="229"/>
        <end position="370"/>
    </location>
</feature>
<dbReference type="InterPro" id="IPR050553">
    <property type="entry name" value="Thioredoxin_ResA/DsbE_sf"/>
</dbReference>
<organism evidence="6 7">
    <name type="scientific">Ulvibacter litoralis</name>
    <dbReference type="NCBI Taxonomy" id="227084"/>
    <lineage>
        <taxon>Bacteria</taxon>
        <taxon>Pseudomonadati</taxon>
        <taxon>Bacteroidota</taxon>
        <taxon>Flavobacteriia</taxon>
        <taxon>Flavobacteriales</taxon>
        <taxon>Flavobacteriaceae</taxon>
        <taxon>Ulvibacter</taxon>
    </lineage>
</organism>
<dbReference type="InterPro" id="IPR013766">
    <property type="entry name" value="Thioredoxin_domain"/>
</dbReference>
<dbReference type="SUPFAM" id="SSF52833">
    <property type="entry name" value="Thioredoxin-like"/>
    <property type="match status" value="1"/>
</dbReference>
<dbReference type="Proteomes" id="UP000199321">
    <property type="component" value="Unassembled WGS sequence"/>
</dbReference>
<evidence type="ECO:0000256" key="1">
    <source>
        <dbReference type="ARBA" id="ARBA00004196"/>
    </source>
</evidence>
<keyword evidence="4" id="KW-0676">Redox-active center</keyword>
<dbReference type="InterPro" id="IPR025380">
    <property type="entry name" value="DUF4369"/>
</dbReference>
<accession>A0A1G7HLJ5</accession>
<dbReference type="OrthoDB" id="1069091at2"/>
<evidence type="ECO:0000256" key="3">
    <source>
        <dbReference type="ARBA" id="ARBA00023157"/>
    </source>
</evidence>
<dbReference type="GO" id="GO:0016209">
    <property type="term" value="F:antioxidant activity"/>
    <property type="evidence" value="ECO:0007669"/>
    <property type="project" value="InterPro"/>
</dbReference>
<dbReference type="EMBL" id="FNBA01000004">
    <property type="protein sequence ID" value="SDF01305.1"/>
    <property type="molecule type" value="Genomic_DNA"/>
</dbReference>
<dbReference type="CDD" id="cd02966">
    <property type="entry name" value="TlpA_like_family"/>
    <property type="match status" value="1"/>
</dbReference>
<keyword evidence="3" id="KW-1015">Disulfide bond</keyword>
<dbReference type="InterPro" id="IPR000866">
    <property type="entry name" value="AhpC/TSA"/>
</dbReference>
<dbReference type="GO" id="GO:0016491">
    <property type="term" value="F:oxidoreductase activity"/>
    <property type="evidence" value="ECO:0007669"/>
    <property type="project" value="InterPro"/>
</dbReference>
<dbReference type="GO" id="GO:0017004">
    <property type="term" value="P:cytochrome complex assembly"/>
    <property type="evidence" value="ECO:0007669"/>
    <property type="project" value="UniProtKB-KW"/>
</dbReference>
<sequence>MRRLFAVLLTLSIVSCNTNKDTYSIDGTAEGFDNNTPVIVFTIENNQPKALDTLLVQDGKFSGMLPKTEGANINYFNIAKYNGNVIFFPENEDLKVTLYKDSIQSSFVVGGNQNKAYRDFSQKIRGFNSQKQNNIARFKTAREQQDNLLVSQIQAENKAILAEEAAYKKQFVTENTNSIFSVMLLSEMVSKKDITVAEASEIVTKLSPKVAASEITKTLNKSIAGMQKSEIGGLAPQFTAPTPEGTMLSLQETLGKYTIIDFWASWCRPCRVENPNVVRVYNKYHDKGLNIISVSLDKAGQKDRWIKAIADDNMDWYHVSNLQSWKDPIAAQYGVRSIPATFLLDEEGKIIAKNLRGPALEAKIASLLGE</sequence>